<dbReference type="Proteomes" id="UP000288361">
    <property type="component" value="Unassembled WGS sequence"/>
</dbReference>
<reference evidence="1 2" key="1">
    <citation type="journal article" date="2011" name="Front. Microbiol.">
        <title>Genomic signatures of strain selection and enhancement in Bacillus atrophaeus var. globigii, a historical biowarfare simulant.</title>
        <authorList>
            <person name="Gibbons H.S."/>
            <person name="Broomall S.M."/>
            <person name="McNew L.A."/>
            <person name="Daligault H."/>
            <person name="Chapman C."/>
            <person name="Bruce D."/>
            <person name="Karavis M."/>
            <person name="Krepps M."/>
            <person name="McGregor P.A."/>
            <person name="Hong C."/>
            <person name="Park K.H."/>
            <person name="Akmal A."/>
            <person name="Feldman A."/>
            <person name="Lin J.S."/>
            <person name="Chang W.E."/>
            <person name="Higgs B.W."/>
            <person name="Demirev P."/>
            <person name="Lindquist J."/>
            <person name="Liem A."/>
            <person name="Fochler E."/>
            <person name="Read T.D."/>
            <person name="Tapia R."/>
            <person name="Johnson S."/>
            <person name="Bishop-Lilly K.A."/>
            <person name="Detter C."/>
            <person name="Han C."/>
            <person name="Sozhamannan S."/>
            <person name="Rosenzweig C.N."/>
            <person name="Skowronski E.W."/>
        </authorList>
    </citation>
    <scope>NUCLEOTIDE SEQUENCE [LARGE SCALE GENOMIC DNA]</scope>
    <source>
        <strain evidence="1 2">TPS4-2</strain>
    </source>
</reference>
<evidence type="ECO:0000313" key="2">
    <source>
        <dbReference type="Proteomes" id="UP000288361"/>
    </source>
</evidence>
<comment type="caution">
    <text evidence="1">The sequence shown here is derived from an EMBL/GenBank/DDBJ whole genome shotgun (WGS) entry which is preliminary data.</text>
</comment>
<name>A0A432YPC5_9GAMM</name>
<accession>A0A432YPC5</accession>
<gene>
    <name evidence="1" type="ORF">CWI73_10020</name>
</gene>
<protein>
    <recommendedName>
        <fullName evidence="3">Fis family transcriptional regulator</fullName>
    </recommendedName>
</protein>
<sequence length="98" mass="11445">MRKIDKKIEREIIRELTRVCEEAKFDYQGFIWLTHDVNYQRFPQSLKVTLVFNEQVNEAVMLSEFGQLIPIVQAALEPIIGGMLPAKQIEACREHTLQ</sequence>
<organism evidence="1 2">
    <name type="scientific">Idiomarina piscisalsi</name>
    <dbReference type="NCBI Taxonomy" id="1096243"/>
    <lineage>
        <taxon>Bacteria</taxon>
        <taxon>Pseudomonadati</taxon>
        <taxon>Pseudomonadota</taxon>
        <taxon>Gammaproteobacteria</taxon>
        <taxon>Alteromonadales</taxon>
        <taxon>Idiomarinaceae</taxon>
        <taxon>Idiomarina</taxon>
    </lineage>
</organism>
<dbReference type="RefSeq" id="WP_126752656.1">
    <property type="nucleotide sequence ID" value="NZ_JBHUMT010000004.1"/>
</dbReference>
<evidence type="ECO:0000313" key="1">
    <source>
        <dbReference type="EMBL" id="RUO62794.1"/>
    </source>
</evidence>
<proteinExistence type="predicted"/>
<dbReference type="AlphaFoldDB" id="A0A432YPC5"/>
<dbReference type="EMBL" id="PIQA01000011">
    <property type="protein sequence ID" value="RUO62794.1"/>
    <property type="molecule type" value="Genomic_DNA"/>
</dbReference>
<evidence type="ECO:0008006" key="3">
    <source>
        <dbReference type="Google" id="ProtNLM"/>
    </source>
</evidence>